<evidence type="ECO:0000256" key="13">
    <source>
        <dbReference type="ARBA" id="ARBA00056274"/>
    </source>
</evidence>
<evidence type="ECO:0000256" key="12">
    <source>
        <dbReference type="ARBA" id="ARBA00047761"/>
    </source>
</evidence>
<dbReference type="Gene3D" id="3.30.450.20">
    <property type="entry name" value="PAS domain"/>
    <property type="match status" value="2"/>
</dbReference>
<dbReference type="AlphaFoldDB" id="A0A4Q7NSQ1"/>
<keyword evidence="3" id="KW-0808">Transferase</keyword>
<dbReference type="Gene3D" id="3.60.40.10">
    <property type="entry name" value="PPM-type phosphatase domain"/>
    <property type="match status" value="1"/>
</dbReference>
<accession>A0A4Q7NSQ1</accession>
<dbReference type="InterPro" id="IPR013656">
    <property type="entry name" value="PAS_4"/>
</dbReference>
<dbReference type="EMBL" id="SGXD01000002">
    <property type="protein sequence ID" value="RZS90004.1"/>
    <property type="molecule type" value="Genomic_DNA"/>
</dbReference>
<sequence>MDGGVRGTQPAAGVPAALPPELLSSVLDAVPVATLVLDPTGAVLACNALAESLLRLPPDWAGLSILEGQDPTFVRAVGRLLAGDPVARETRVRLGDGGWRSLSWKASPLVAADGTRVGAVAIVEDTSSRQAARRDAALLDALFREAPVGLTVYDAERRVTRVNRSMEQIDGRPGGEIAGRRMPELLPVLGDTLDAVLGRVLATGEPAPDVELTGTAPGTTGEGERTWVHSLFRLEHGGQVVGAGDVVRDVTDQRAAERERAAAAGRLAFTVAAGEQLAASLETEAVLDVLCRLAVPAVADHVVVDLLEDSGRLRRRASRHTGVPPAGRPSGALADYPEGHPVEVAARTGRPWLLVDAVAGLGAVPEGADREFVRTQGVTSVLVLPMLVARRVVGVVSLLFSASGRHYDEAEAALARDLVSRAAVAVSNALSYEQQRSAAVALQLGLLPKVLRSVEGLDVAWRYLPGATGTQVGGDWADVLPLPSGRTAVVVGDVMGRGLRAAAVMGQVRTALRVLAHQDPPPAEVLRALDVAVADLAEGQLVTCAYAVFDPARSSLRIASAGHVPPVLVRPEGVPVVLGAEQGLPVGVPLGVRAGLGYEDVEVPLPAGAGLALYTDGLVESPGQDIDAGIAGLVAALGERAWDDLEETCERALAAGVPHVPGHPDDVALLLVRATGTPPGSVVTLRLPPDPAAVAPARAAFAEALRRWGLHDDDAATVGELLVSEVVTNAIRYARGEVGLTVRLGERAVHVEVEDADTRIPRLRHATLEDEGGRGLALVQALARSWGARPLPAGKVVWFALGLGGGSA</sequence>
<keyword evidence="5" id="KW-0547">Nucleotide-binding</keyword>
<keyword evidence="21" id="KW-1185">Reference proteome</keyword>
<evidence type="ECO:0000259" key="18">
    <source>
        <dbReference type="SMART" id="SM00091"/>
    </source>
</evidence>
<feature type="domain" description="PPM-type phosphatase" evidence="19">
    <location>
        <begin position="457"/>
        <end position="674"/>
    </location>
</feature>
<dbReference type="Pfam" id="PF13185">
    <property type="entry name" value="GAF_2"/>
    <property type="match status" value="1"/>
</dbReference>
<dbReference type="SUPFAM" id="SSF55785">
    <property type="entry name" value="PYP-like sensor domain (PAS domain)"/>
    <property type="match status" value="2"/>
</dbReference>
<evidence type="ECO:0000256" key="1">
    <source>
        <dbReference type="ARBA" id="ARBA00013081"/>
    </source>
</evidence>
<name>A0A4Q7NSQ1_9ACTN</name>
<dbReference type="InterPro" id="IPR001932">
    <property type="entry name" value="PPM-type_phosphatase-like_dom"/>
</dbReference>
<dbReference type="InterPro" id="IPR001610">
    <property type="entry name" value="PAC"/>
</dbReference>
<dbReference type="InterPro" id="IPR035965">
    <property type="entry name" value="PAS-like_dom_sf"/>
</dbReference>
<dbReference type="FunFam" id="3.60.40.10:FF:000005">
    <property type="entry name" value="Serine/threonine protein phosphatase"/>
    <property type="match status" value="1"/>
</dbReference>
<dbReference type="GO" id="GO:0004722">
    <property type="term" value="F:protein serine/threonine phosphatase activity"/>
    <property type="evidence" value="ECO:0007669"/>
    <property type="project" value="UniProtKB-EC"/>
</dbReference>
<dbReference type="SUPFAM" id="SSF55781">
    <property type="entry name" value="GAF domain-like"/>
    <property type="match status" value="1"/>
</dbReference>
<dbReference type="CDD" id="cd00130">
    <property type="entry name" value="PAS"/>
    <property type="match status" value="1"/>
</dbReference>
<evidence type="ECO:0000256" key="8">
    <source>
        <dbReference type="ARBA" id="ARBA00022840"/>
    </source>
</evidence>
<evidence type="ECO:0000256" key="16">
    <source>
        <dbReference type="SAM" id="MobiDB-lite"/>
    </source>
</evidence>
<evidence type="ECO:0000256" key="9">
    <source>
        <dbReference type="ARBA" id="ARBA00022842"/>
    </source>
</evidence>
<evidence type="ECO:0000313" key="21">
    <source>
        <dbReference type="Proteomes" id="UP000293638"/>
    </source>
</evidence>
<dbReference type="Gene3D" id="3.30.450.40">
    <property type="match status" value="1"/>
</dbReference>
<dbReference type="InterPro" id="IPR003594">
    <property type="entry name" value="HATPase_dom"/>
</dbReference>
<dbReference type="InterPro" id="IPR000014">
    <property type="entry name" value="PAS"/>
</dbReference>
<keyword evidence="9" id="KW-0460">Magnesium</keyword>
<dbReference type="GO" id="GO:0046872">
    <property type="term" value="F:metal ion binding"/>
    <property type="evidence" value="ECO:0007669"/>
    <property type="project" value="UniProtKB-KW"/>
</dbReference>
<dbReference type="InterPro" id="IPR052016">
    <property type="entry name" value="Bact_Sigma-Reg"/>
</dbReference>
<feature type="domain" description="PAS" evidence="18">
    <location>
        <begin position="137"/>
        <end position="205"/>
    </location>
</feature>
<feature type="region of interest" description="Disordered" evidence="16">
    <location>
        <begin position="317"/>
        <end position="337"/>
    </location>
</feature>
<protein>
    <recommendedName>
        <fullName evidence="1">protein-serine/threonine phosphatase</fullName>
        <ecNumber evidence="1">3.1.3.16</ecNumber>
    </recommendedName>
    <alternativeName>
        <fullName evidence="15">Protein-serine/threonine phosphatase</fullName>
    </alternativeName>
    <alternativeName>
        <fullName evidence="14">Serine/threonine-protein kinase</fullName>
    </alternativeName>
</protein>
<evidence type="ECO:0000256" key="3">
    <source>
        <dbReference type="ARBA" id="ARBA00022679"/>
    </source>
</evidence>
<feature type="domain" description="GAF" evidence="17">
    <location>
        <begin position="276"/>
        <end position="436"/>
    </location>
</feature>
<keyword evidence="8" id="KW-0067">ATP-binding</keyword>
<dbReference type="SMART" id="SM00091">
    <property type="entry name" value="PAS"/>
    <property type="match status" value="2"/>
</dbReference>
<dbReference type="InterPro" id="IPR036890">
    <property type="entry name" value="HATPase_C_sf"/>
</dbReference>
<dbReference type="SUPFAM" id="SSF81606">
    <property type="entry name" value="PP2C-like"/>
    <property type="match status" value="1"/>
</dbReference>
<dbReference type="CDD" id="cd16936">
    <property type="entry name" value="HATPase_RsbW-like"/>
    <property type="match status" value="1"/>
</dbReference>
<keyword evidence="6" id="KW-0418">Kinase</keyword>
<comment type="function">
    <text evidence="13">Primarily acts as an independent SigF regulator that is sensitive to the osmosensory signal, mediating the cross talk of PknD with the SigF regulon. Possesses both phosphatase and kinase activities. The kinase domain functions as a classic anti-sigma factor-like kinase to phosphorylate the anti-anti-sigma factor domain at the canonical regulatory site, and the phosphatase domain antagonizes this activity.</text>
</comment>
<evidence type="ECO:0000256" key="11">
    <source>
        <dbReference type="ARBA" id="ARBA00023211"/>
    </source>
</evidence>
<dbReference type="InterPro" id="IPR003018">
    <property type="entry name" value="GAF"/>
</dbReference>
<keyword evidence="2" id="KW-0597">Phosphoprotein</keyword>
<evidence type="ECO:0000256" key="4">
    <source>
        <dbReference type="ARBA" id="ARBA00022723"/>
    </source>
</evidence>
<dbReference type="EC" id="3.1.3.16" evidence="1"/>
<dbReference type="Pfam" id="PF07228">
    <property type="entry name" value="SpoIIE"/>
    <property type="match status" value="1"/>
</dbReference>
<evidence type="ECO:0000256" key="10">
    <source>
        <dbReference type="ARBA" id="ARBA00022912"/>
    </source>
</evidence>
<evidence type="ECO:0000256" key="14">
    <source>
        <dbReference type="ARBA" id="ARBA00075117"/>
    </source>
</evidence>
<dbReference type="SMART" id="SM00065">
    <property type="entry name" value="GAF"/>
    <property type="match status" value="1"/>
</dbReference>
<dbReference type="Pfam" id="PF08448">
    <property type="entry name" value="PAS_4"/>
    <property type="match status" value="2"/>
</dbReference>
<dbReference type="NCBIfam" id="TIGR00229">
    <property type="entry name" value="sensory_box"/>
    <property type="match status" value="1"/>
</dbReference>
<reference evidence="20 21" key="1">
    <citation type="submission" date="2019-02" db="EMBL/GenBank/DDBJ databases">
        <title>Genomic Encyclopedia of Type Strains, Phase IV (KMG-IV): sequencing the most valuable type-strain genomes for metagenomic binning, comparative biology and taxonomic classification.</title>
        <authorList>
            <person name="Goeker M."/>
        </authorList>
    </citation>
    <scope>NUCLEOTIDE SEQUENCE [LARGE SCALE GENOMIC DNA]</scope>
    <source>
        <strain evidence="20 21">DSM 45622</strain>
    </source>
</reference>
<keyword evidence="7" id="KW-0378">Hydrolase</keyword>
<dbReference type="RefSeq" id="WP_165400209.1">
    <property type="nucleotide sequence ID" value="NZ_SGXD01000002.1"/>
</dbReference>
<evidence type="ECO:0000256" key="7">
    <source>
        <dbReference type="ARBA" id="ARBA00022801"/>
    </source>
</evidence>
<evidence type="ECO:0000256" key="15">
    <source>
        <dbReference type="ARBA" id="ARBA00081350"/>
    </source>
</evidence>
<keyword evidence="4" id="KW-0479">Metal-binding</keyword>
<evidence type="ECO:0000259" key="19">
    <source>
        <dbReference type="SMART" id="SM00331"/>
    </source>
</evidence>
<evidence type="ECO:0000256" key="2">
    <source>
        <dbReference type="ARBA" id="ARBA00022553"/>
    </source>
</evidence>
<keyword evidence="10" id="KW-0904">Protein phosphatase</keyword>
<dbReference type="InterPro" id="IPR036457">
    <property type="entry name" value="PPM-type-like_dom_sf"/>
</dbReference>
<gene>
    <name evidence="20" type="ORF">EV189_1786</name>
</gene>
<dbReference type="Gene3D" id="3.30.565.10">
    <property type="entry name" value="Histidine kinase-like ATPase, C-terminal domain"/>
    <property type="match status" value="1"/>
</dbReference>
<dbReference type="Pfam" id="PF13581">
    <property type="entry name" value="HATPase_c_2"/>
    <property type="match status" value="1"/>
</dbReference>
<dbReference type="InterPro" id="IPR029016">
    <property type="entry name" value="GAF-like_dom_sf"/>
</dbReference>
<comment type="catalytic activity">
    <reaction evidence="12">
        <text>O-phospho-L-seryl-[protein] + H2O = L-seryl-[protein] + phosphate</text>
        <dbReference type="Rhea" id="RHEA:20629"/>
        <dbReference type="Rhea" id="RHEA-COMP:9863"/>
        <dbReference type="Rhea" id="RHEA-COMP:11604"/>
        <dbReference type="ChEBI" id="CHEBI:15377"/>
        <dbReference type="ChEBI" id="CHEBI:29999"/>
        <dbReference type="ChEBI" id="CHEBI:43474"/>
        <dbReference type="ChEBI" id="CHEBI:83421"/>
        <dbReference type="EC" id="3.1.3.16"/>
    </reaction>
</comment>
<dbReference type="GO" id="GO:0016301">
    <property type="term" value="F:kinase activity"/>
    <property type="evidence" value="ECO:0007669"/>
    <property type="project" value="UniProtKB-KW"/>
</dbReference>
<organism evidence="20 21">
    <name type="scientific">Motilibacter rhizosphaerae</name>
    <dbReference type="NCBI Taxonomy" id="598652"/>
    <lineage>
        <taxon>Bacteria</taxon>
        <taxon>Bacillati</taxon>
        <taxon>Actinomycetota</taxon>
        <taxon>Actinomycetes</taxon>
        <taxon>Motilibacterales</taxon>
        <taxon>Motilibacteraceae</taxon>
        <taxon>Motilibacter</taxon>
    </lineage>
</organism>
<evidence type="ECO:0000256" key="5">
    <source>
        <dbReference type="ARBA" id="ARBA00022741"/>
    </source>
</evidence>
<dbReference type="PANTHER" id="PTHR43156">
    <property type="entry name" value="STAGE II SPORULATION PROTEIN E-RELATED"/>
    <property type="match status" value="1"/>
</dbReference>
<proteinExistence type="predicted"/>
<keyword evidence="11" id="KW-0464">Manganese</keyword>
<evidence type="ECO:0000259" key="17">
    <source>
        <dbReference type="SMART" id="SM00065"/>
    </source>
</evidence>
<dbReference type="PANTHER" id="PTHR43156:SF2">
    <property type="entry name" value="STAGE II SPORULATION PROTEIN E"/>
    <property type="match status" value="1"/>
</dbReference>
<dbReference type="SUPFAM" id="SSF55874">
    <property type="entry name" value="ATPase domain of HSP90 chaperone/DNA topoisomerase II/histidine kinase"/>
    <property type="match status" value="1"/>
</dbReference>
<dbReference type="SMART" id="SM00086">
    <property type="entry name" value="PAC"/>
    <property type="match status" value="2"/>
</dbReference>
<dbReference type="Proteomes" id="UP000293638">
    <property type="component" value="Unassembled WGS sequence"/>
</dbReference>
<feature type="domain" description="PAS" evidence="18">
    <location>
        <begin position="21"/>
        <end position="86"/>
    </location>
</feature>
<dbReference type="SMART" id="SM00331">
    <property type="entry name" value="PP2C_SIG"/>
    <property type="match status" value="1"/>
</dbReference>
<evidence type="ECO:0000313" key="20">
    <source>
        <dbReference type="EMBL" id="RZS90004.1"/>
    </source>
</evidence>
<dbReference type="GO" id="GO:0005524">
    <property type="term" value="F:ATP binding"/>
    <property type="evidence" value="ECO:0007669"/>
    <property type="project" value="UniProtKB-KW"/>
</dbReference>
<evidence type="ECO:0000256" key="6">
    <source>
        <dbReference type="ARBA" id="ARBA00022777"/>
    </source>
</evidence>
<comment type="caution">
    <text evidence="20">The sequence shown here is derived from an EMBL/GenBank/DDBJ whole genome shotgun (WGS) entry which is preliminary data.</text>
</comment>